<dbReference type="SUPFAM" id="SSF52425">
    <property type="entry name" value="Cryptochrome/photolyase, N-terminal domain"/>
    <property type="match status" value="1"/>
</dbReference>
<evidence type="ECO:0000256" key="3">
    <source>
        <dbReference type="ARBA" id="ARBA00022630"/>
    </source>
</evidence>
<gene>
    <name evidence="9" type="ORF">M0220_08975</name>
</gene>
<evidence type="ECO:0000259" key="8">
    <source>
        <dbReference type="PROSITE" id="PS51645"/>
    </source>
</evidence>
<reference evidence="9" key="1">
    <citation type="submission" date="2022-05" db="EMBL/GenBank/DDBJ databases">
        <title>Complete sequence of a novel PHA-producing Halomonas strain.</title>
        <authorList>
            <person name="Zheng Z."/>
        </authorList>
    </citation>
    <scope>NUCLEOTIDE SEQUENCE</scope>
    <source>
        <strain evidence="9">ZZQ-149</strain>
    </source>
</reference>
<feature type="binding site" evidence="6">
    <location>
        <position position="277"/>
    </location>
    <ligand>
        <name>FAD</name>
        <dbReference type="ChEBI" id="CHEBI:57692"/>
    </ligand>
</feature>
<comment type="cofactor">
    <cofactor evidence="1">
        <name>(6R)-5,10-methylene-5,6,7,8-tetrahydrofolate</name>
        <dbReference type="ChEBI" id="CHEBI:15636"/>
    </cofactor>
</comment>
<evidence type="ECO:0000256" key="1">
    <source>
        <dbReference type="ARBA" id="ARBA00001932"/>
    </source>
</evidence>
<evidence type="ECO:0000256" key="6">
    <source>
        <dbReference type="PIRSR" id="PIRSR602081-1"/>
    </source>
</evidence>
<proteinExistence type="inferred from homology"/>
<dbReference type="InterPro" id="IPR014729">
    <property type="entry name" value="Rossmann-like_a/b/a_fold"/>
</dbReference>
<sequence>MAKAPIQVVWFKRDLRIHDHAPLTNAAAAGPVLPLFAIEPDQWQAADSALRHWQFAADSLVDLSNALAKLGLPLCIWQGDIVGLLKALKAYYGHIALHSHQETGNAWSFERDKRVHAWCQTNGITWQETRQQGVVRGLSSRTGHQTRWESHWESLMSAPTYLAPQSAQTAPGWEIFHHLDVEQLHTLTLGFDTTPCPQRQRGGRSEGRALWRSFVQARGRRYRGSLSKPLLAWEFGSRLSPHLAWGTLSMREVVQSLRRQREKHSDDTAWSRSLRAFTSRLYWHCHFIQKLESEPSIENQTLHPALRGLRERDPTHPTLIAWKRGQTGVPLVDACMRSLIATGWLNFRMRAMLISHATFGLGLHWREPALHLARLFTDFEPGIHYPQVQMQAGATGTNALRVYNPIKQAEDNDPTGEFVARWVPELKRLPLEWRARPWALPESLCQRFGFQPGEHYPLPNDFETEARHWKKMLYELRRTPEARESSRAIVDKLASQRRPNKRTNTRKPVNRKQLSLFDNELFDNELFSNDMLADNEATHGETAPLEGNKPSK</sequence>
<dbReference type="InterPro" id="IPR018394">
    <property type="entry name" value="DNA_photolyase_1_CS_C"/>
</dbReference>
<dbReference type="InterPro" id="IPR005101">
    <property type="entry name" value="Cryptochr/Photolyase_FAD-bd"/>
</dbReference>
<evidence type="ECO:0000313" key="10">
    <source>
        <dbReference type="Proteomes" id="UP001164935"/>
    </source>
</evidence>
<keyword evidence="5" id="KW-0157">Chromophore</keyword>
<feature type="region of interest" description="Disordered" evidence="7">
    <location>
        <begin position="532"/>
        <end position="552"/>
    </location>
</feature>
<accession>A0AA46TP40</accession>
<dbReference type="Gene3D" id="3.40.50.620">
    <property type="entry name" value="HUPs"/>
    <property type="match status" value="1"/>
</dbReference>
<dbReference type="InterPro" id="IPR036134">
    <property type="entry name" value="Crypto/Photolyase_FAD-like_sf"/>
</dbReference>
<dbReference type="AlphaFoldDB" id="A0AA46TP40"/>
<dbReference type="InterPro" id="IPR036155">
    <property type="entry name" value="Crypto/Photolyase_N_sf"/>
</dbReference>
<keyword evidence="3 6" id="KW-0285">Flavoprotein</keyword>
<feature type="compositionally biased region" description="Basic residues" evidence="7">
    <location>
        <begin position="498"/>
        <end position="510"/>
    </location>
</feature>
<dbReference type="EMBL" id="CP096973">
    <property type="protein sequence ID" value="UYO73037.1"/>
    <property type="molecule type" value="Genomic_DNA"/>
</dbReference>
<name>A0AA46TP40_9GAMM</name>
<dbReference type="GO" id="GO:0009416">
    <property type="term" value="P:response to light stimulus"/>
    <property type="evidence" value="ECO:0007669"/>
    <property type="project" value="TreeGrafter"/>
</dbReference>
<evidence type="ECO:0000256" key="5">
    <source>
        <dbReference type="ARBA" id="ARBA00022991"/>
    </source>
</evidence>
<dbReference type="Pfam" id="PF00875">
    <property type="entry name" value="DNA_photolyase"/>
    <property type="match status" value="1"/>
</dbReference>
<feature type="binding site" evidence="6">
    <location>
        <position position="222"/>
    </location>
    <ligand>
        <name>FAD</name>
        <dbReference type="ChEBI" id="CHEBI:57692"/>
    </ligand>
</feature>
<keyword evidence="4 6" id="KW-0274">FAD</keyword>
<evidence type="ECO:0000256" key="7">
    <source>
        <dbReference type="SAM" id="MobiDB-lite"/>
    </source>
</evidence>
<evidence type="ECO:0000313" key="9">
    <source>
        <dbReference type="EMBL" id="UYO73037.1"/>
    </source>
</evidence>
<comment type="similarity">
    <text evidence="2">Belongs to the DNA photolyase class-1 family.</text>
</comment>
<dbReference type="PANTHER" id="PTHR11455:SF9">
    <property type="entry name" value="CRYPTOCHROME CIRCADIAN CLOCK 5 ISOFORM X1"/>
    <property type="match status" value="1"/>
</dbReference>
<dbReference type="InterPro" id="IPR006050">
    <property type="entry name" value="DNA_photolyase_N"/>
</dbReference>
<dbReference type="EC" id="4.1.99.3" evidence="9"/>
<dbReference type="Gene3D" id="1.25.40.80">
    <property type="match status" value="1"/>
</dbReference>
<dbReference type="Gene3D" id="1.10.579.10">
    <property type="entry name" value="DNA Cyclobutane Dipyrimidine Photolyase, subunit A, domain 3"/>
    <property type="match status" value="1"/>
</dbReference>
<dbReference type="PROSITE" id="PS00394">
    <property type="entry name" value="DNA_PHOTOLYASES_1_1"/>
    <property type="match status" value="1"/>
</dbReference>
<dbReference type="GO" id="GO:0003677">
    <property type="term" value="F:DNA binding"/>
    <property type="evidence" value="ECO:0007669"/>
    <property type="project" value="TreeGrafter"/>
</dbReference>
<organism evidence="9 10">
    <name type="scientific">Halomonas qinghailakensis</name>
    <dbReference type="NCBI Taxonomy" id="2937790"/>
    <lineage>
        <taxon>Bacteria</taxon>
        <taxon>Pseudomonadati</taxon>
        <taxon>Pseudomonadota</taxon>
        <taxon>Gammaproteobacteria</taxon>
        <taxon>Oceanospirillales</taxon>
        <taxon>Halomonadaceae</taxon>
        <taxon>Halomonas</taxon>
    </lineage>
</organism>
<protein>
    <submittedName>
        <fullName evidence="9">Deoxyribodipyrimidine photo-lyase</fullName>
        <ecNumber evidence="9">4.1.99.3</ecNumber>
    </submittedName>
</protein>
<dbReference type="GO" id="GO:0003904">
    <property type="term" value="F:deoxyribodipyrimidine photo-lyase activity"/>
    <property type="evidence" value="ECO:0007669"/>
    <property type="project" value="UniProtKB-EC"/>
</dbReference>
<comment type="cofactor">
    <cofactor evidence="6">
        <name>FAD</name>
        <dbReference type="ChEBI" id="CHEBI:57692"/>
    </cofactor>
    <text evidence="6">Binds 1 FAD per subunit.</text>
</comment>
<feature type="domain" description="Photolyase/cryptochrome alpha/beta" evidence="8">
    <location>
        <begin position="5"/>
        <end position="134"/>
    </location>
</feature>
<keyword evidence="10" id="KW-1185">Reference proteome</keyword>
<dbReference type="GO" id="GO:0006139">
    <property type="term" value="P:nucleobase-containing compound metabolic process"/>
    <property type="evidence" value="ECO:0007669"/>
    <property type="project" value="UniProtKB-ARBA"/>
</dbReference>
<dbReference type="Proteomes" id="UP001164935">
    <property type="component" value="Chromosome"/>
</dbReference>
<dbReference type="PANTHER" id="PTHR11455">
    <property type="entry name" value="CRYPTOCHROME"/>
    <property type="match status" value="1"/>
</dbReference>
<dbReference type="PROSITE" id="PS51645">
    <property type="entry name" value="PHR_CRY_ALPHA_BETA"/>
    <property type="match status" value="1"/>
</dbReference>
<dbReference type="KEGG" id="hqn:M0220_08975"/>
<dbReference type="SUPFAM" id="SSF48173">
    <property type="entry name" value="Cryptochrome/photolyase FAD-binding domain"/>
    <property type="match status" value="1"/>
</dbReference>
<dbReference type="InterPro" id="IPR002081">
    <property type="entry name" value="Cryptochrome/DNA_photolyase_1"/>
</dbReference>
<keyword evidence="9" id="KW-0456">Lyase</keyword>
<feature type="region of interest" description="Disordered" evidence="7">
    <location>
        <begin position="485"/>
        <end position="510"/>
    </location>
</feature>
<evidence type="ECO:0000256" key="4">
    <source>
        <dbReference type="ARBA" id="ARBA00022827"/>
    </source>
</evidence>
<evidence type="ECO:0000256" key="2">
    <source>
        <dbReference type="ARBA" id="ARBA00005862"/>
    </source>
</evidence>
<dbReference type="GO" id="GO:0006950">
    <property type="term" value="P:response to stress"/>
    <property type="evidence" value="ECO:0007669"/>
    <property type="project" value="UniProtKB-ARBA"/>
</dbReference>
<dbReference type="Pfam" id="PF03441">
    <property type="entry name" value="FAD_binding_7"/>
    <property type="match status" value="1"/>
</dbReference>
<dbReference type="RefSeq" id="WP_264017411.1">
    <property type="nucleotide sequence ID" value="NZ_CP096973.1"/>
</dbReference>
<dbReference type="GO" id="GO:0071949">
    <property type="term" value="F:FAD binding"/>
    <property type="evidence" value="ECO:0007669"/>
    <property type="project" value="TreeGrafter"/>
</dbReference>